<dbReference type="RefSeq" id="WP_173203400.1">
    <property type="nucleotide sequence ID" value="NZ_CP053697.2"/>
</dbReference>
<name>A0A6M8FDG5_9GAMM</name>
<keyword evidence="1 3" id="KW-0963">Cytoplasm</keyword>
<keyword evidence="5" id="KW-1185">Reference proteome</keyword>
<dbReference type="InterPro" id="IPR003786">
    <property type="entry name" value="FdhD"/>
</dbReference>
<sequence length="283" mass="29771">MPRRAACPTPAIAPSDLHASVSGYAYAELQGTPTLGQTSLAGEAALAISYNGISQAVMMVSPGELEDFVHGFSLGAGLIDSIDDIYDIQLSGTGAALRAEVQISSRAFWALKQQRRQLAGTSGCGLCGVEALEQALPPLPVLPASPLPPAAHLYELRQRIAAVQHQARSSGALHAALFVDSDGAIRLCREDIGRHNALDKLIGALKREGLDGSRGIAVVTSRCSLELLHKAVRAGIGSLVSLSAPTALTVDWARRQQLNLIHLPHHSAPRVYSPAPVIEEVPA</sequence>
<protein>
    <recommendedName>
        <fullName evidence="3">Sulfur carrier protein FdhD</fullName>
    </recommendedName>
</protein>
<keyword evidence="2 3" id="KW-0501">Molybdenum cofactor biosynthesis</keyword>
<proteinExistence type="inferred from homology"/>
<dbReference type="GO" id="GO:0006777">
    <property type="term" value="P:Mo-molybdopterin cofactor biosynthetic process"/>
    <property type="evidence" value="ECO:0007669"/>
    <property type="project" value="UniProtKB-UniRule"/>
</dbReference>
<dbReference type="Gene3D" id="3.40.140.10">
    <property type="entry name" value="Cytidine Deaminase, domain 2"/>
    <property type="match status" value="1"/>
</dbReference>
<dbReference type="KEGG" id="pcam:HNE05_01140"/>
<feature type="active site" description="Cysteine persulfide intermediate" evidence="3">
    <location>
        <position position="124"/>
    </location>
</feature>
<evidence type="ECO:0000256" key="3">
    <source>
        <dbReference type="HAMAP-Rule" id="MF_00187"/>
    </source>
</evidence>
<evidence type="ECO:0000313" key="5">
    <source>
        <dbReference type="Proteomes" id="UP000501379"/>
    </source>
</evidence>
<gene>
    <name evidence="3 4" type="primary">fdhD</name>
    <name evidence="4" type="ORF">HNE05_01140</name>
</gene>
<organism evidence="4 5">
    <name type="scientific">Aquipseudomonas campi</name>
    <dbReference type="NCBI Taxonomy" id="2731681"/>
    <lineage>
        <taxon>Bacteria</taxon>
        <taxon>Pseudomonadati</taxon>
        <taxon>Pseudomonadota</taxon>
        <taxon>Gammaproteobacteria</taxon>
        <taxon>Pseudomonadales</taxon>
        <taxon>Pseudomonadaceae</taxon>
        <taxon>Aquipseudomonas</taxon>
    </lineage>
</organism>
<dbReference type="Pfam" id="PF02634">
    <property type="entry name" value="FdhD-NarQ"/>
    <property type="match status" value="1"/>
</dbReference>
<dbReference type="SUPFAM" id="SSF53927">
    <property type="entry name" value="Cytidine deaminase-like"/>
    <property type="match status" value="1"/>
</dbReference>
<reference evidence="4" key="1">
    <citation type="submission" date="2020-07" db="EMBL/GenBank/DDBJ databases">
        <title>Nitrate ammonifying Pseudomonas campi sp. nov. isolated from German agricultural grassland.</title>
        <authorList>
            <person name="Timsy T."/>
            <person name="Ulrich A."/>
            <person name="Spanner T."/>
            <person name="Foesel B."/>
            <person name="Kolb S."/>
            <person name="Horn M.A."/>
            <person name="Behrendt U."/>
        </authorList>
    </citation>
    <scope>NUCLEOTIDE SEQUENCE</scope>
    <source>
        <strain evidence="4">S1-A32-2</strain>
    </source>
</reference>
<dbReference type="Gene3D" id="3.10.20.10">
    <property type="match status" value="1"/>
</dbReference>
<dbReference type="AlphaFoldDB" id="A0A6M8FDG5"/>
<evidence type="ECO:0000313" key="4">
    <source>
        <dbReference type="EMBL" id="QKE62029.1"/>
    </source>
</evidence>
<dbReference type="EMBL" id="CP053697">
    <property type="protein sequence ID" value="QKE62029.1"/>
    <property type="molecule type" value="Genomic_DNA"/>
</dbReference>
<dbReference type="NCBIfam" id="TIGR00129">
    <property type="entry name" value="fdhD_narQ"/>
    <property type="match status" value="1"/>
</dbReference>
<accession>A0A6M8FDG5</accession>
<comment type="subcellular location">
    <subcellularLocation>
        <location evidence="3">Cytoplasm</location>
    </subcellularLocation>
</comment>
<dbReference type="InterPro" id="IPR016193">
    <property type="entry name" value="Cytidine_deaminase-like"/>
</dbReference>
<dbReference type="PIRSF" id="PIRSF015626">
    <property type="entry name" value="FdhD"/>
    <property type="match status" value="1"/>
</dbReference>
<dbReference type="GO" id="GO:0097163">
    <property type="term" value="F:sulfur carrier activity"/>
    <property type="evidence" value="ECO:0007669"/>
    <property type="project" value="UniProtKB-UniRule"/>
</dbReference>
<comment type="caution">
    <text evidence="3">Lacks conserved residue(s) required for the propagation of feature annotation.</text>
</comment>
<dbReference type="GO" id="GO:0005737">
    <property type="term" value="C:cytoplasm"/>
    <property type="evidence" value="ECO:0007669"/>
    <property type="project" value="UniProtKB-SubCell"/>
</dbReference>
<evidence type="ECO:0000256" key="1">
    <source>
        <dbReference type="ARBA" id="ARBA00022490"/>
    </source>
</evidence>
<dbReference type="GO" id="GO:0016783">
    <property type="term" value="F:sulfurtransferase activity"/>
    <property type="evidence" value="ECO:0007669"/>
    <property type="project" value="InterPro"/>
</dbReference>
<comment type="function">
    <text evidence="3">Required for formate dehydrogenase (FDH) activity. Acts as a sulfur carrier protein that transfers sulfur from IscS to the molybdenum cofactor prior to its insertion into FDH.</text>
</comment>
<dbReference type="PANTHER" id="PTHR30592:SF1">
    <property type="entry name" value="SULFUR CARRIER PROTEIN FDHD"/>
    <property type="match status" value="1"/>
</dbReference>
<dbReference type="PANTHER" id="PTHR30592">
    <property type="entry name" value="FORMATE DEHYDROGENASE"/>
    <property type="match status" value="1"/>
</dbReference>
<evidence type="ECO:0000256" key="2">
    <source>
        <dbReference type="ARBA" id="ARBA00023150"/>
    </source>
</evidence>
<dbReference type="HAMAP" id="MF_00187">
    <property type="entry name" value="FdhD"/>
    <property type="match status" value="1"/>
</dbReference>
<dbReference type="Proteomes" id="UP000501379">
    <property type="component" value="Chromosome"/>
</dbReference>
<comment type="similarity">
    <text evidence="3">Belongs to the FdhD family.</text>
</comment>